<dbReference type="EMBL" id="KI658545">
    <property type="protein sequence ID" value="ETN82170.1"/>
    <property type="molecule type" value="Genomic_DNA"/>
</dbReference>
<evidence type="ECO:0000256" key="4">
    <source>
        <dbReference type="ARBA" id="ARBA00022729"/>
    </source>
</evidence>
<evidence type="ECO:0000313" key="8">
    <source>
        <dbReference type="Proteomes" id="UP000053676"/>
    </source>
</evidence>
<dbReference type="OrthoDB" id="5808275at2759"/>
<evidence type="ECO:0000259" key="6">
    <source>
        <dbReference type="Pfam" id="PF15711"/>
    </source>
</evidence>
<reference evidence="8" key="1">
    <citation type="journal article" date="2014" name="Nat. Genet.">
        <title>Genome of the human hookworm Necator americanus.</title>
        <authorList>
            <person name="Tang Y.T."/>
            <person name="Gao X."/>
            <person name="Rosa B.A."/>
            <person name="Abubucker S."/>
            <person name="Hallsworth-Pepin K."/>
            <person name="Martin J."/>
            <person name="Tyagi R."/>
            <person name="Heizer E."/>
            <person name="Zhang X."/>
            <person name="Bhonagiri-Palsikar V."/>
            <person name="Minx P."/>
            <person name="Warren W.C."/>
            <person name="Wang Q."/>
            <person name="Zhan B."/>
            <person name="Hotez P.J."/>
            <person name="Sternberg P.W."/>
            <person name="Dougall A."/>
            <person name="Gaze S.T."/>
            <person name="Mulvenna J."/>
            <person name="Sotillo J."/>
            <person name="Ranganathan S."/>
            <person name="Rabelo E.M."/>
            <person name="Wilson R.K."/>
            <person name="Felgner P.L."/>
            <person name="Bethony J."/>
            <person name="Hawdon J.M."/>
            <person name="Gasser R.B."/>
            <person name="Loukas A."/>
            <person name="Mitreva M."/>
        </authorList>
    </citation>
    <scope>NUCLEOTIDE SEQUENCE [LARGE SCALE GENOMIC DNA]</scope>
</reference>
<dbReference type="PROSITE" id="PS52031">
    <property type="entry name" value="GG_LECTIN"/>
    <property type="match status" value="1"/>
</dbReference>
<comment type="subcellular location">
    <subcellularLocation>
        <location evidence="1">Secreted</location>
    </subcellularLocation>
</comment>
<dbReference type="GO" id="GO:0005576">
    <property type="term" value="C:extracellular region"/>
    <property type="evidence" value="ECO:0007669"/>
    <property type="project" value="UniProtKB-SubCell"/>
</dbReference>
<evidence type="ECO:0000256" key="1">
    <source>
        <dbReference type="ARBA" id="ARBA00004613"/>
    </source>
</evidence>
<dbReference type="InterPro" id="IPR039220">
    <property type="entry name" value="FAM3"/>
</dbReference>
<feature type="domain" description="ILEI/PANDER" evidence="6">
    <location>
        <begin position="32"/>
        <end position="111"/>
    </location>
</feature>
<accession>W2TJ95</accession>
<organism evidence="7 8">
    <name type="scientific">Necator americanus</name>
    <name type="common">Human hookworm</name>
    <dbReference type="NCBI Taxonomy" id="51031"/>
    <lineage>
        <taxon>Eukaryota</taxon>
        <taxon>Metazoa</taxon>
        <taxon>Ecdysozoa</taxon>
        <taxon>Nematoda</taxon>
        <taxon>Chromadorea</taxon>
        <taxon>Rhabditida</taxon>
        <taxon>Rhabditina</taxon>
        <taxon>Rhabditomorpha</taxon>
        <taxon>Strongyloidea</taxon>
        <taxon>Ancylostomatidae</taxon>
        <taxon>Bunostominae</taxon>
        <taxon>Necator</taxon>
    </lineage>
</organism>
<keyword evidence="8" id="KW-1185">Reference proteome</keyword>
<evidence type="ECO:0000256" key="5">
    <source>
        <dbReference type="ARBA" id="ARBA00023157"/>
    </source>
</evidence>
<dbReference type="AlphaFoldDB" id="W2TJ95"/>
<dbReference type="PANTHER" id="PTHR14592">
    <property type="entry name" value="UNCHARACTERIZED FAM3"/>
    <property type="match status" value="1"/>
</dbReference>
<proteinExistence type="inferred from homology"/>
<name>W2TJ95_NECAM</name>
<keyword evidence="4" id="KW-0732">Signal</keyword>
<gene>
    <name evidence="7" type="ORF">NECAME_08099</name>
</gene>
<dbReference type="InterPro" id="IPR039477">
    <property type="entry name" value="ILEI/PANDER_dom"/>
</dbReference>
<evidence type="ECO:0000313" key="7">
    <source>
        <dbReference type="EMBL" id="ETN82170.1"/>
    </source>
</evidence>
<sequence>MHFFTGEHKDDSPRLCVGGYMVFDRGLNNAGRGLNLAAVEPKTGRISSVAHFDTYQDDSTALEEWLENVSLGDVVAVVSFDEASNTLSSPRLSDMAKRIFYEMGSINMRRIGS</sequence>
<evidence type="ECO:0000256" key="2">
    <source>
        <dbReference type="ARBA" id="ARBA00010905"/>
    </source>
</evidence>
<protein>
    <recommendedName>
        <fullName evidence="6">ILEI/PANDER domain-containing protein</fullName>
    </recommendedName>
</protein>
<dbReference type="Proteomes" id="UP000053676">
    <property type="component" value="Unassembled WGS sequence"/>
</dbReference>
<evidence type="ECO:0000256" key="3">
    <source>
        <dbReference type="ARBA" id="ARBA00022525"/>
    </source>
</evidence>
<dbReference type="KEGG" id="nai:NECAME_08099"/>
<dbReference type="Pfam" id="PF15711">
    <property type="entry name" value="ILEI"/>
    <property type="match status" value="1"/>
</dbReference>
<comment type="similarity">
    <text evidence="2">Belongs to the FAM3 family.</text>
</comment>
<dbReference type="STRING" id="51031.W2TJ95"/>
<keyword evidence="3" id="KW-0964">Secreted</keyword>
<keyword evidence="5" id="KW-1015">Disulfide bond</keyword>